<accession>A0A847S3H8</accession>
<protein>
    <submittedName>
        <fullName evidence="3">Glutathione S-transferase family protein</fullName>
    </submittedName>
</protein>
<dbReference type="InterPro" id="IPR010987">
    <property type="entry name" value="Glutathione-S-Trfase_C-like"/>
</dbReference>
<comment type="caution">
    <text evidence="3">The sequence shown here is derived from an EMBL/GenBank/DDBJ whole genome shotgun (WGS) entry which is preliminary data.</text>
</comment>
<reference evidence="3 4" key="1">
    <citation type="submission" date="2020-04" db="EMBL/GenBank/DDBJ databases">
        <title>Draft genome of Leeia sp. IMCC25680.</title>
        <authorList>
            <person name="Song J."/>
            <person name="Cho J.-C."/>
        </authorList>
    </citation>
    <scope>NUCLEOTIDE SEQUENCE [LARGE SCALE GENOMIC DNA]</scope>
    <source>
        <strain evidence="3 4">IMCC25680</strain>
    </source>
</reference>
<dbReference type="InterPro" id="IPR036249">
    <property type="entry name" value="Thioredoxin-like_sf"/>
</dbReference>
<gene>
    <name evidence="3" type="ORF">HF682_00895</name>
</gene>
<dbReference type="InterPro" id="IPR040079">
    <property type="entry name" value="Glutathione_S-Trfase"/>
</dbReference>
<dbReference type="AlphaFoldDB" id="A0A847S3H8"/>
<feature type="domain" description="GST C-terminal" evidence="2">
    <location>
        <begin position="83"/>
        <end position="204"/>
    </location>
</feature>
<keyword evidence="3" id="KW-0808">Transferase</keyword>
<dbReference type="RefSeq" id="WP_168875378.1">
    <property type="nucleotide sequence ID" value="NZ_JABAIM010000001.1"/>
</dbReference>
<dbReference type="SUPFAM" id="SSF47616">
    <property type="entry name" value="GST C-terminal domain-like"/>
    <property type="match status" value="1"/>
</dbReference>
<dbReference type="PANTHER" id="PTHR44051:SF2">
    <property type="entry name" value="HYPOTHETICAL GLUTATHIONE S-TRANSFERASE LIKE PROTEIN"/>
    <property type="match status" value="1"/>
</dbReference>
<dbReference type="PANTHER" id="PTHR44051">
    <property type="entry name" value="GLUTATHIONE S-TRANSFERASE-RELATED"/>
    <property type="match status" value="1"/>
</dbReference>
<organism evidence="3 4">
    <name type="scientific">Leeia aquatica</name>
    <dbReference type="NCBI Taxonomy" id="2725557"/>
    <lineage>
        <taxon>Bacteria</taxon>
        <taxon>Pseudomonadati</taxon>
        <taxon>Pseudomonadota</taxon>
        <taxon>Betaproteobacteria</taxon>
        <taxon>Neisseriales</taxon>
        <taxon>Leeiaceae</taxon>
        <taxon>Leeia</taxon>
    </lineage>
</organism>
<dbReference type="InterPro" id="IPR036282">
    <property type="entry name" value="Glutathione-S-Trfase_C_sf"/>
</dbReference>
<evidence type="ECO:0000259" key="1">
    <source>
        <dbReference type="PROSITE" id="PS50404"/>
    </source>
</evidence>
<dbReference type="SUPFAM" id="SSF52833">
    <property type="entry name" value="Thioredoxin-like"/>
    <property type="match status" value="1"/>
</dbReference>
<evidence type="ECO:0000313" key="4">
    <source>
        <dbReference type="Proteomes" id="UP000587991"/>
    </source>
</evidence>
<name>A0A847S3H8_9NEIS</name>
<dbReference type="SFLD" id="SFLDS00019">
    <property type="entry name" value="Glutathione_Transferase_(cytos"/>
    <property type="match status" value="1"/>
</dbReference>
<dbReference type="Pfam" id="PF13410">
    <property type="entry name" value="GST_C_2"/>
    <property type="match status" value="1"/>
</dbReference>
<dbReference type="GO" id="GO:0016740">
    <property type="term" value="F:transferase activity"/>
    <property type="evidence" value="ECO:0007669"/>
    <property type="project" value="UniProtKB-KW"/>
</dbReference>
<dbReference type="Gene3D" id="1.20.1050.10">
    <property type="match status" value="1"/>
</dbReference>
<dbReference type="Pfam" id="PF13417">
    <property type="entry name" value="GST_N_3"/>
    <property type="match status" value="1"/>
</dbReference>
<feature type="domain" description="GST N-terminal" evidence="1">
    <location>
        <begin position="1"/>
        <end position="81"/>
    </location>
</feature>
<dbReference type="Gene3D" id="3.40.30.10">
    <property type="entry name" value="Glutaredoxin"/>
    <property type="match status" value="1"/>
</dbReference>
<evidence type="ECO:0000259" key="2">
    <source>
        <dbReference type="PROSITE" id="PS50405"/>
    </source>
</evidence>
<keyword evidence="4" id="KW-1185">Reference proteome</keyword>
<dbReference type="InterPro" id="IPR004045">
    <property type="entry name" value="Glutathione_S-Trfase_N"/>
</dbReference>
<dbReference type="SFLD" id="SFLDG00358">
    <property type="entry name" value="Main_(cytGST)"/>
    <property type="match status" value="1"/>
</dbReference>
<proteinExistence type="predicted"/>
<sequence length="204" mass="23164">MLLYGSSDSGHSFKVRSFLLLANLQHRYEWIDLGLPREQRPAAFVTASRFGEVPVLVDEGRSLCQSNAILQYLARKTGRFTGGSGEWQTVLEWLSWETNRIGFSLPNYRFALLWSPLPADVMHYLLQRLLADLGTLEQHLEQHATLLESGLTIADLSCGAYLHWLPQVGLPLSDYPNITRWLQHMTSQPGWLHPDQALARHASE</sequence>
<dbReference type="PROSITE" id="PS50405">
    <property type="entry name" value="GST_CTER"/>
    <property type="match status" value="1"/>
</dbReference>
<dbReference type="PROSITE" id="PS50404">
    <property type="entry name" value="GST_NTER"/>
    <property type="match status" value="1"/>
</dbReference>
<dbReference type="EMBL" id="JABAIM010000001">
    <property type="protein sequence ID" value="NLR73717.1"/>
    <property type="molecule type" value="Genomic_DNA"/>
</dbReference>
<evidence type="ECO:0000313" key="3">
    <source>
        <dbReference type="EMBL" id="NLR73717.1"/>
    </source>
</evidence>
<dbReference type="Proteomes" id="UP000587991">
    <property type="component" value="Unassembled WGS sequence"/>
</dbReference>